<comment type="caution">
    <text evidence="2">The sequence shown here is derived from an EMBL/GenBank/DDBJ whole genome shotgun (WGS) entry which is preliminary data.</text>
</comment>
<dbReference type="Pfam" id="PF20710">
    <property type="entry name" value="DUF6824"/>
    <property type="match status" value="1"/>
</dbReference>
<dbReference type="AlphaFoldDB" id="A0AAD2FNW7"/>
<dbReference type="EMBL" id="CAKOGP040001736">
    <property type="protein sequence ID" value="CAJ1947893.1"/>
    <property type="molecule type" value="Genomic_DNA"/>
</dbReference>
<dbReference type="Proteomes" id="UP001295423">
    <property type="component" value="Unassembled WGS sequence"/>
</dbReference>
<sequence length="445" mass="50646">MQQKTTSGNNVIWNFFTPSSSVVSQYYSSNNTQNTPKCTKEEIDSFLAQSITSLTFQEREAAYEELHGIVSANEETIERISQWLRSFETYLNTVHTVGSAYEVAEAMDRSYVTAQEFRMMFLRADRYNIEKAVHRMIKFMEIKKTLFGVGKLVQTITLQDLNDDDIACLRNGSVQIAPVQDIAGRQILVGIPCLRQYKSMESELRARYYVIMTLVEREETQIHGAIGIWYAVAPSNSPATEQKYGSNSGLLWTLPIHWAAAHFCCDSFLAYVFSSAGILLSNAAHRIRVHYGDHSKCHRQLLTFGIPREGIPLNDKMEALLEAHEQWFESRKEQELIMVATNEARAQSPFSIQVRPEDVLFGRGRGVHEHQGNVKLRYLIASHQDAYNKAPITERTEIALGIVGQIKKRGGRFLKNEAEDWIEASTKESRAKITMAFRSKRKTKG</sequence>
<proteinExistence type="predicted"/>
<dbReference type="InterPro" id="IPR036273">
    <property type="entry name" value="CRAL/TRIO_N_dom_sf"/>
</dbReference>
<evidence type="ECO:0000313" key="3">
    <source>
        <dbReference type="Proteomes" id="UP001295423"/>
    </source>
</evidence>
<protein>
    <recommendedName>
        <fullName evidence="1">DUF6824 domain-containing protein</fullName>
    </recommendedName>
</protein>
<feature type="domain" description="DUF6824" evidence="1">
    <location>
        <begin position="358"/>
        <end position="438"/>
    </location>
</feature>
<gene>
    <name evidence="2" type="ORF">CYCCA115_LOCUS11361</name>
</gene>
<dbReference type="InterPro" id="IPR049227">
    <property type="entry name" value="DUF6824"/>
</dbReference>
<keyword evidence="3" id="KW-1185">Reference proteome</keyword>
<organism evidence="2 3">
    <name type="scientific">Cylindrotheca closterium</name>
    <dbReference type="NCBI Taxonomy" id="2856"/>
    <lineage>
        <taxon>Eukaryota</taxon>
        <taxon>Sar</taxon>
        <taxon>Stramenopiles</taxon>
        <taxon>Ochrophyta</taxon>
        <taxon>Bacillariophyta</taxon>
        <taxon>Bacillariophyceae</taxon>
        <taxon>Bacillariophycidae</taxon>
        <taxon>Bacillariales</taxon>
        <taxon>Bacillariaceae</taxon>
        <taxon>Cylindrotheca</taxon>
    </lineage>
</organism>
<dbReference type="SUPFAM" id="SSF46938">
    <property type="entry name" value="CRAL/TRIO N-terminal domain"/>
    <property type="match status" value="1"/>
</dbReference>
<evidence type="ECO:0000259" key="1">
    <source>
        <dbReference type="Pfam" id="PF20710"/>
    </source>
</evidence>
<accession>A0AAD2FNW7</accession>
<evidence type="ECO:0000313" key="2">
    <source>
        <dbReference type="EMBL" id="CAJ1947893.1"/>
    </source>
</evidence>
<reference evidence="2" key="1">
    <citation type="submission" date="2023-08" db="EMBL/GenBank/DDBJ databases">
        <authorList>
            <person name="Audoor S."/>
            <person name="Bilcke G."/>
        </authorList>
    </citation>
    <scope>NUCLEOTIDE SEQUENCE</scope>
</reference>
<name>A0AAD2FNW7_9STRA</name>